<evidence type="ECO:0000313" key="2">
    <source>
        <dbReference type="EMBL" id="GMT19535.1"/>
    </source>
</evidence>
<proteinExistence type="predicted"/>
<feature type="chain" id="PRO_5043540317" evidence="1">
    <location>
        <begin position="21"/>
        <end position="89"/>
    </location>
</feature>
<sequence>MIRRCPTLFLLVLTLLEASGQTCDPTLACAADSDCAAFGSPSSKCQISNGEVFGCCKEEIGLTCDGNSALMCFADADCAYTGVSNFKCR</sequence>
<gene>
    <name evidence="2" type="ORF">PFISCL1PPCAC_10832</name>
</gene>
<comment type="caution">
    <text evidence="2">The sequence shown here is derived from an EMBL/GenBank/DDBJ whole genome shotgun (WGS) entry which is preliminary data.</text>
</comment>
<dbReference type="EMBL" id="BTSY01000003">
    <property type="protein sequence ID" value="GMT19535.1"/>
    <property type="molecule type" value="Genomic_DNA"/>
</dbReference>
<feature type="non-terminal residue" evidence="2">
    <location>
        <position position="89"/>
    </location>
</feature>
<evidence type="ECO:0000313" key="3">
    <source>
        <dbReference type="Proteomes" id="UP001432322"/>
    </source>
</evidence>
<keyword evidence="1" id="KW-0732">Signal</keyword>
<reference evidence="2" key="1">
    <citation type="submission" date="2023-10" db="EMBL/GenBank/DDBJ databases">
        <title>Genome assembly of Pristionchus species.</title>
        <authorList>
            <person name="Yoshida K."/>
            <person name="Sommer R.J."/>
        </authorList>
    </citation>
    <scope>NUCLEOTIDE SEQUENCE</scope>
    <source>
        <strain evidence="2">RS5133</strain>
    </source>
</reference>
<dbReference type="AlphaFoldDB" id="A0AAV5VIN3"/>
<keyword evidence="3" id="KW-1185">Reference proteome</keyword>
<accession>A0AAV5VIN3</accession>
<feature type="signal peptide" evidence="1">
    <location>
        <begin position="1"/>
        <end position="20"/>
    </location>
</feature>
<name>A0AAV5VIN3_9BILA</name>
<evidence type="ECO:0000256" key="1">
    <source>
        <dbReference type="SAM" id="SignalP"/>
    </source>
</evidence>
<protein>
    <submittedName>
        <fullName evidence="2">Uncharacterized protein</fullName>
    </submittedName>
</protein>
<organism evidence="2 3">
    <name type="scientific">Pristionchus fissidentatus</name>
    <dbReference type="NCBI Taxonomy" id="1538716"/>
    <lineage>
        <taxon>Eukaryota</taxon>
        <taxon>Metazoa</taxon>
        <taxon>Ecdysozoa</taxon>
        <taxon>Nematoda</taxon>
        <taxon>Chromadorea</taxon>
        <taxon>Rhabditida</taxon>
        <taxon>Rhabditina</taxon>
        <taxon>Diplogasteromorpha</taxon>
        <taxon>Diplogasteroidea</taxon>
        <taxon>Neodiplogasteridae</taxon>
        <taxon>Pristionchus</taxon>
    </lineage>
</organism>
<dbReference type="Proteomes" id="UP001432322">
    <property type="component" value="Unassembled WGS sequence"/>
</dbReference>